<feature type="transmembrane region" description="Helical" evidence="9">
    <location>
        <begin position="7"/>
        <end position="31"/>
    </location>
</feature>
<evidence type="ECO:0000256" key="6">
    <source>
        <dbReference type="ARBA" id="ARBA00022777"/>
    </source>
</evidence>
<evidence type="ECO:0000256" key="5">
    <source>
        <dbReference type="ARBA" id="ARBA00022692"/>
    </source>
</evidence>
<protein>
    <submittedName>
        <fullName evidence="11">Sensor histidine kinase</fullName>
    </submittedName>
</protein>
<reference evidence="11 12" key="1">
    <citation type="submission" date="2019-01" db="EMBL/GenBank/DDBJ databases">
        <title>Chengkuizengella sp. nov., isolated from deep-sea sediment of East Pacific Ocean.</title>
        <authorList>
            <person name="Yang J."/>
            <person name="Lai Q."/>
            <person name="Shao Z."/>
        </authorList>
    </citation>
    <scope>NUCLEOTIDE SEQUENCE [LARGE SCALE GENOMIC DNA]</scope>
    <source>
        <strain evidence="11 12">YPA3-1-1</strain>
    </source>
</reference>
<comment type="subcellular location">
    <subcellularLocation>
        <location evidence="1">Cell membrane</location>
        <topology evidence="1">Multi-pass membrane protein</topology>
    </subcellularLocation>
</comment>
<dbReference type="AlphaFoldDB" id="A0A6N9Q633"/>
<keyword evidence="5 9" id="KW-0812">Transmembrane</keyword>
<dbReference type="PANTHER" id="PTHR34220">
    <property type="entry name" value="SENSOR HISTIDINE KINASE YPDA"/>
    <property type="match status" value="1"/>
</dbReference>
<evidence type="ECO:0000256" key="8">
    <source>
        <dbReference type="ARBA" id="ARBA00023136"/>
    </source>
</evidence>
<evidence type="ECO:0000313" key="11">
    <source>
        <dbReference type="EMBL" id="NBI30302.1"/>
    </source>
</evidence>
<feature type="domain" description="HAMP" evidence="10">
    <location>
        <begin position="315"/>
        <end position="367"/>
    </location>
</feature>
<dbReference type="OrthoDB" id="9776552at2"/>
<dbReference type="PROSITE" id="PS50885">
    <property type="entry name" value="HAMP"/>
    <property type="match status" value="1"/>
</dbReference>
<accession>A0A6N9Q633</accession>
<dbReference type="EMBL" id="SIJB01000030">
    <property type="protein sequence ID" value="NBI30302.1"/>
    <property type="molecule type" value="Genomic_DNA"/>
</dbReference>
<dbReference type="GO" id="GO:0000155">
    <property type="term" value="F:phosphorelay sensor kinase activity"/>
    <property type="evidence" value="ECO:0007669"/>
    <property type="project" value="InterPro"/>
</dbReference>
<gene>
    <name evidence="11" type="ORF">ERL59_15240</name>
</gene>
<evidence type="ECO:0000256" key="7">
    <source>
        <dbReference type="ARBA" id="ARBA00022989"/>
    </source>
</evidence>
<proteinExistence type="predicted"/>
<dbReference type="Gene3D" id="3.30.450.20">
    <property type="entry name" value="PAS domain"/>
    <property type="match status" value="1"/>
</dbReference>
<keyword evidence="6 11" id="KW-0418">Kinase</keyword>
<keyword evidence="12" id="KW-1185">Reference proteome</keyword>
<feature type="transmembrane region" description="Helical" evidence="9">
    <location>
        <begin position="295"/>
        <end position="317"/>
    </location>
</feature>
<dbReference type="Pfam" id="PF02518">
    <property type="entry name" value="HATPase_c"/>
    <property type="match status" value="1"/>
</dbReference>
<comment type="caution">
    <text evidence="11">The sequence shown here is derived from an EMBL/GenBank/DDBJ whole genome shotgun (WGS) entry which is preliminary data.</text>
</comment>
<evidence type="ECO:0000256" key="9">
    <source>
        <dbReference type="SAM" id="Phobius"/>
    </source>
</evidence>
<dbReference type="Gene3D" id="6.10.340.10">
    <property type="match status" value="1"/>
</dbReference>
<evidence type="ECO:0000256" key="2">
    <source>
        <dbReference type="ARBA" id="ARBA00022475"/>
    </source>
</evidence>
<dbReference type="InterPro" id="IPR003594">
    <property type="entry name" value="HATPase_dom"/>
</dbReference>
<dbReference type="Gene3D" id="3.30.565.10">
    <property type="entry name" value="Histidine kinase-like ATPase, C-terminal domain"/>
    <property type="match status" value="1"/>
</dbReference>
<dbReference type="InterPro" id="IPR033479">
    <property type="entry name" value="dCache_1"/>
</dbReference>
<keyword evidence="2" id="KW-1003">Cell membrane</keyword>
<dbReference type="GO" id="GO:0005886">
    <property type="term" value="C:plasma membrane"/>
    <property type="evidence" value="ECO:0007669"/>
    <property type="project" value="UniProtKB-SubCell"/>
</dbReference>
<evidence type="ECO:0000256" key="3">
    <source>
        <dbReference type="ARBA" id="ARBA00022553"/>
    </source>
</evidence>
<evidence type="ECO:0000313" key="12">
    <source>
        <dbReference type="Proteomes" id="UP000448943"/>
    </source>
</evidence>
<keyword evidence="7 9" id="KW-1133">Transmembrane helix</keyword>
<dbReference type="SUPFAM" id="SSF158472">
    <property type="entry name" value="HAMP domain-like"/>
    <property type="match status" value="1"/>
</dbReference>
<name>A0A6N9Q633_9BACL</name>
<keyword evidence="4" id="KW-0808">Transferase</keyword>
<dbReference type="Proteomes" id="UP000448943">
    <property type="component" value="Unassembled WGS sequence"/>
</dbReference>
<dbReference type="CDD" id="cd06225">
    <property type="entry name" value="HAMP"/>
    <property type="match status" value="1"/>
</dbReference>
<dbReference type="PANTHER" id="PTHR34220:SF7">
    <property type="entry name" value="SENSOR HISTIDINE KINASE YPDA"/>
    <property type="match status" value="1"/>
</dbReference>
<keyword evidence="8 9" id="KW-0472">Membrane</keyword>
<dbReference type="Pfam" id="PF00672">
    <property type="entry name" value="HAMP"/>
    <property type="match status" value="1"/>
</dbReference>
<dbReference type="Pfam" id="PF02743">
    <property type="entry name" value="dCache_1"/>
    <property type="match status" value="1"/>
</dbReference>
<evidence type="ECO:0000256" key="4">
    <source>
        <dbReference type="ARBA" id="ARBA00022679"/>
    </source>
</evidence>
<sequence>MNKKIPILVQLMLVFSTILLITVSLISYFSIRNSSEVVLIKTSQYLQESVIQLKGKIDVNLLEFDKVSQTVAFHPIVQDYLLDIHKGDIPTQNRFEINNIIGEQSRFIKEDYIIHVIDSVGDDYFENNTLYLNQDLNELMENRWFNKVNEHSGRMVWVAGDAWRDEEVLPSVIGARQINDLDHLEPIGYLFTVFPIETLKRLVGEVNFGASGKVQIVDNEGYVIYSEDKSQIGTQVDEGLLNEMLNHPNDMIDWEIDGDKTYISHAQSEYAEWTFMVYVDIEEAFKDLKSIENNLLIIGLTGVITALVFTLFFSWSLSKPIRKLASRFNQIEQGALEPYKGIMGNREVYMLYKSYNQMLQNLNKTVKDLSDKQISEKHAQLIALKAQFKPHFLYNTLNTIYWELINEGQYNTANMVLSLSDLLRYSIQPGSELVTIDEDLKHLNHFLDILKARYGEKLKVNIEINPESILSTYIMKLLLQPLVENAISHGLEPKRVPEWMINIHIYRIENHVCFIVEDNGIGMSEEDMKKFEEVQSHAEMNDQNIMHSGIGLSNLKYRIQLVYGKSYGLHLSKSNLGGLKVQIKLPLKKDKS</sequence>
<dbReference type="InterPro" id="IPR010559">
    <property type="entry name" value="Sig_transdc_His_kin_internal"/>
</dbReference>
<organism evidence="11 12">
    <name type="scientific">Chengkuizengella marina</name>
    <dbReference type="NCBI Taxonomy" id="2507566"/>
    <lineage>
        <taxon>Bacteria</taxon>
        <taxon>Bacillati</taxon>
        <taxon>Bacillota</taxon>
        <taxon>Bacilli</taxon>
        <taxon>Bacillales</taxon>
        <taxon>Paenibacillaceae</taxon>
        <taxon>Chengkuizengella</taxon>
    </lineage>
</organism>
<dbReference type="CDD" id="cd12912">
    <property type="entry name" value="PDC2_MCP_like"/>
    <property type="match status" value="1"/>
</dbReference>
<evidence type="ECO:0000259" key="10">
    <source>
        <dbReference type="PROSITE" id="PS50885"/>
    </source>
</evidence>
<dbReference type="InterPro" id="IPR050640">
    <property type="entry name" value="Bact_2-comp_sensor_kinase"/>
</dbReference>
<evidence type="ECO:0000256" key="1">
    <source>
        <dbReference type="ARBA" id="ARBA00004651"/>
    </source>
</evidence>
<dbReference type="RefSeq" id="WP_160647106.1">
    <property type="nucleotide sequence ID" value="NZ_SIJB01000030.1"/>
</dbReference>
<dbReference type="Pfam" id="PF06580">
    <property type="entry name" value="His_kinase"/>
    <property type="match status" value="1"/>
</dbReference>
<dbReference type="InterPro" id="IPR036890">
    <property type="entry name" value="HATPase_C_sf"/>
</dbReference>
<keyword evidence="3" id="KW-0597">Phosphoprotein</keyword>
<dbReference type="InterPro" id="IPR003660">
    <property type="entry name" value="HAMP_dom"/>
</dbReference>
<dbReference type="SMART" id="SM00387">
    <property type="entry name" value="HATPase_c"/>
    <property type="match status" value="1"/>
</dbReference>
<dbReference type="SUPFAM" id="SSF55874">
    <property type="entry name" value="ATPase domain of HSP90 chaperone/DNA topoisomerase II/histidine kinase"/>
    <property type="match status" value="1"/>
</dbReference>